<accession>A0A379B8M4</accession>
<dbReference type="PANTHER" id="PTHR43479">
    <property type="entry name" value="ACREF/ENVCD OPERON REPRESSOR-RELATED"/>
    <property type="match status" value="1"/>
</dbReference>
<reference evidence="4 5" key="1">
    <citation type="submission" date="2018-06" db="EMBL/GenBank/DDBJ databases">
        <authorList>
            <consortium name="Pathogen Informatics"/>
            <person name="Doyle S."/>
        </authorList>
    </citation>
    <scope>NUCLEOTIDE SEQUENCE [LARGE SCALE GENOMIC DNA]</scope>
    <source>
        <strain evidence="4 5">NCTC10699</strain>
    </source>
</reference>
<dbReference type="InterPro" id="IPR001647">
    <property type="entry name" value="HTH_TetR"/>
</dbReference>
<evidence type="ECO:0000313" key="5">
    <source>
        <dbReference type="Proteomes" id="UP000254280"/>
    </source>
</evidence>
<name>A0A379B8M4_9PAST</name>
<dbReference type="Pfam" id="PF00440">
    <property type="entry name" value="TetR_N"/>
    <property type="match status" value="1"/>
</dbReference>
<dbReference type="GO" id="GO:0003677">
    <property type="term" value="F:DNA binding"/>
    <property type="evidence" value="ECO:0007669"/>
    <property type="project" value="UniProtKB-UniRule"/>
</dbReference>
<dbReference type="PRINTS" id="PR00455">
    <property type="entry name" value="HTHTETR"/>
</dbReference>
<keyword evidence="5" id="KW-1185">Reference proteome</keyword>
<evidence type="ECO:0000256" key="2">
    <source>
        <dbReference type="PROSITE-ProRule" id="PRU00335"/>
    </source>
</evidence>
<dbReference type="Gene3D" id="1.10.357.10">
    <property type="entry name" value="Tetracycline Repressor, domain 2"/>
    <property type="match status" value="1"/>
</dbReference>
<evidence type="ECO:0000259" key="3">
    <source>
        <dbReference type="PROSITE" id="PS50977"/>
    </source>
</evidence>
<dbReference type="InterPro" id="IPR009057">
    <property type="entry name" value="Homeodomain-like_sf"/>
</dbReference>
<proteinExistence type="predicted"/>
<keyword evidence="1 2" id="KW-0238">DNA-binding</keyword>
<dbReference type="Pfam" id="PF22604">
    <property type="entry name" value="TetR_HI_0893_C"/>
    <property type="match status" value="1"/>
</dbReference>
<evidence type="ECO:0000256" key="1">
    <source>
        <dbReference type="ARBA" id="ARBA00023125"/>
    </source>
</evidence>
<evidence type="ECO:0000313" key="4">
    <source>
        <dbReference type="EMBL" id="SUB34578.1"/>
    </source>
</evidence>
<sequence length="192" mass="22642">MQSPTLQCESEMPEHIFKAIERLMAEEGLHNLSMHKIAKEANISAGTIYIYFKSKDELLEKFAYHLFLRFDQVLKKAKNNSCSYFEQYQKMWWDVWSFFNDNPTSIINLNQYQSLPHFHQLCENWEKESYWANFCQDAIQADVLCDLPAHILFLLGLGSAIKLSANCHLLKKELSNEILEDVIERTWRSIQK</sequence>
<dbReference type="InterPro" id="IPR023772">
    <property type="entry name" value="DNA-bd_HTH_TetR-type_CS"/>
</dbReference>
<gene>
    <name evidence="4" type="ORF">NCTC10699_02249</name>
</gene>
<dbReference type="EMBL" id="UGSS01000002">
    <property type="protein sequence ID" value="SUB34578.1"/>
    <property type="molecule type" value="Genomic_DNA"/>
</dbReference>
<dbReference type="AlphaFoldDB" id="A0A379B8M4"/>
<dbReference type="PROSITE" id="PS50977">
    <property type="entry name" value="HTH_TETR_2"/>
    <property type="match status" value="1"/>
</dbReference>
<protein>
    <submittedName>
        <fullName evidence="4">TetR family transcriptional regulator</fullName>
    </submittedName>
</protein>
<feature type="domain" description="HTH tetR-type" evidence="3">
    <location>
        <begin position="10"/>
        <end position="70"/>
    </location>
</feature>
<dbReference type="Proteomes" id="UP000254280">
    <property type="component" value="Unassembled WGS sequence"/>
</dbReference>
<organism evidence="4 5">
    <name type="scientific">[Pasteurella] mairii</name>
    <dbReference type="NCBI Taxonomy" id="757"/>
    <lineage>
        <taxon>Bacteria</taxon>
        <taxon>Pseudomonadati</taxon>
        <taxon>Pseudomonadota</taxon>
        <taxon>Gammaproteobacteria</taxon>
        <taxon>Pasteurellales</taxon>
        <taxon>Pasteurellaceae</taxon>
    </lineage>
</organism>
<dbReference type="PANTHER" id="PTHR43479:SF11">
    <property type="entry name" value="ACREF_ENVCD OPERON REPRESSOR-RELATED"/>
    <property type="match status" value="1"/>
</dbReference>
<feature type="DNA-binding region" description="H-T-H motif" evidence="2">
    <location>
        <begin position="33"/>
        <end position="52"/>
    </location>
</feature>
<dbReference type="SUPFAM" id="SSF46689">
    <property type="entry name" value="Homeodomain-like"/>
    <property type="match status" value="1"/>
</dbReference>
<dbReference type="InterPro" id="IPR054422">
    <property type="entry name" value="TetR-like_HI_0893_C"/>
</dbReference>
<dbReference type="InterPro" id="IPR050624">
    <property type="entry name" value="HTH-type_Tx_Regulator"/>
</dbReference>
<dbReference type="PROSITE" id="PS01081">
    <property type="entry name" value="HTH_TETR_1"/>
    <property type="match status" value="1"/>
</dbReference>